<dbReference type="Gene3D" id="3.50.50.60">
    <property type="entry name" value="FAD/NAD(P)-binding domain"/>
    <property type="match status" value="1"/>
</dbReference>
<comment type="catalytic activity">
    <reaction evidence="4">
        <text>glycine + O2 + H2O = glyoxylate + H2O2 + NH4(+)</text>
        <dbReference type="Rhea" id="RHEA:11532"/>
        <dbReference type="ChEBI" id="CHEBI:15377"/>
        <dbReference type="ChEBI" id="CHEBI:15379"/>
        <dbReference type="ChEBI" id="CHEBI:16240"/>
        <dbReference type="ChEBI" id="CHEBI:28938"/>
        <dbReference type="ChEBI" id="CHEBI:36655"/>
        <dbReference type="ChEBI" id="CHEBI:57305"/>
        <dbReference type="EC" id="1.4.3.19"/>
    </reaction>
</comment>
<dbReference type="Proteomes" id="UP001595755">
    <property type="component" value="Unassembled WGS sequence"/>
</dbReference>
<dbReference type="Pfam" id="PF01266">
    <property type="entry name" value="DAO"/>
    <property type="match status" value="1"/>
</dbReference>
<keyword evidence="3 7" id="KW-0560">Oxidoreductase</keyword>
<dbReference type="PANTHER" id="PTHR13847:SF289">
    <property type="entry name" value="GLYCINE OXIDASE"/>
    <property type="match status" value="1"/>
</dbReference>
<protein>
    <recommendedName>
        <fullName evidence="5">glycine oxidase</fullName>
        <ecNumber evidence="5">1.4.3.19</ecNumber>
    </recommendedName>
</protein>
<proteinExistence type="predicted"/>
<dbReference type="EMBL" id="JBHSED010000046">
    <property type="protein sequence ID" value="MFC4305990.1"/>
    <property type="molecule type" value="Genomic_DNA"/>
</dbReference>
<evidence type="ECO:0000256" key="3">
    <source>
        <dbReference type="ARBA" id="ARBA00023002"/>
    </source>
</evidence>
<dbReference type="InterPro" id="IPR012727">
    <property type="entry name" value="Gly_oxidase_ThiO"/>
</dbReference>
<dbReference type="EC" id="1.4.3.19" evidence="5"/>
<comment type="pathway">
    <text evidence="1">Cofactor biosynthesis; thiamine diphosphate biosynthesis.</text>
</comment>
<dbReference type="NCBIfam" id="TIGR02352">
    <property type="entry name" value="thiamin_ThiO"/>
    <property type="match status" value="1"/>
</dbReference>
<dbReference type="PROSITE" id="PS51257">
    <property type="entry name" value="PROKAR_LIPOPROTEIN"/>
    <property type="match status" value="1"/>
</dbReference>
<dbReference type="GO" id="GO:0043799">
    <property type="term" value="F:glycine oxidase activity"/>
    <property type="evidence" value="ECO:0007669"/>
    <property type="project" value="UniProtKB-EC"/>
</dbReference>
<accession>A0ABV8SFI0</accession>
<comment type="caution">
    <text evidence="7">The sequence shown here is derived from an EMBL/GenBank/DDBJ whole genome shotgun (WGS) entry which is preliminary data.</text>
</comment>
<feature type="domain" description="FAD dependent oxidoreductase" evidence="6">
    <location>
        <begin position="4"/>
        <end position="354"/>
    </location>
</feature>
<dbReference type="Gene3D" id="3.30.9.10">
    <property type="entry name" value="D-Amino Acid Oxidase, subunit A, domain 2"/>
    <property type="match status" value="1"/>
</dbReference>
<evidence type="ECO:0000313" key="8">
    <source>
        <dbReference type="Proteomes" id="UP001595755"/>
    </source>
</evidence>
<evidence type="ECO:0000256" key="5">
    <source>
        <dbReference type="ARBA" id="ARBA00050018"/>
    </source>
</evidence>
<reference evidence="8" key="1">
    <citation type="journal article" date="2019" name="Int. J. Syst. Evol. Microbiol.">
        <title>The Global Catalogue of Microorganisms (GCM) 10K type strain sequencing project: providing services to taxonomists for standard genome sequencing and annotation.</title>
        <authorList>
            <consortium name="The Broad Institute Genomics Platform"/>
            <consortium name="The Broad Institute Genome Sequencing Center for Infectious Disease"/>
            <person name="Wu L."/>
            <person name="Ma J."/>
        </authorList>
    </citation>
    <scope>NUCLEOTIDE SEQUENCE [LARGE SCALE GENOMIC DNA]</scope>
    <source>
        <strain evidence="8">CGMCC 4.1641</strain>
    </source>
</reference>
<dbReference type="SUPFAM" id="SSF54373">
    <property type="entry name" value="FAD-linked reductases, C-terminal domain"/>
    <property type="match status" value="1"/>
</dbReference>
<organism evidence="7 8">
    <name type="scientific">Cohnella boryungensis</name>
    <dbReference type="NCBI Taxonomy" id="768479"/>
    <lineage>
        <taxon>Bacteria</taxon>
        <taxon>Bacillati</taxon>
        <taxon>Bacillota</taxon>
        <taxon>Bacilli</taxon>
        <taxon>Bacillales</taxon>
        <taxon>Paenibacillaceae</taxon>
        <taxon>Cohnella</taxon>
    </lineage>
</organism>
<evidence type="ECO:0000259" key="6">
    <source>
        <dbReference type="Pfam" id="PF01266"/>
    </source>
</evidence>
<dbReference type="InterPro" id="IPR036188">
    <property type="entry name" value="FAD/NAD-bd_sf"/>
</dbReference>
<keyword evidence="8" id="KW-1185">Reference proteome</keyword>
<keyword evidence="2" id="KW-0784">Thiamine biosynthesis</keyword>
<dbReference type="SUPFAM" id="SSF51905">
    <property type="entry name" value="FAD/NAD(P)-binding domain"/>
    <property type="match status" value="1"/>
</dbReference>
<evidence type="ECO:0000313" key="7">
    <source>
        <dbReference type="EMBL" id="MFC4305990.1"/>
    </source>
</evidence>
<evidence type="ECO:0000256" key="2">
    <source>
        <dbReference type="ARBA" id="ARBA00022977"/>
    </source>
</evidence>
<evidence type="ECO:0000256" key="4">
    <source>
        <dbReference type="ARBA" id="ARBA00049872"/>
    </source>
</evidence>
<name>A0ABV8SFI0_9BACL</name>
<sequence>MKERVLVLGGGVIGLSCAYELGRRGHAVTVLERVVCGGQASGAAAGMLAPYSENTEGPDDFFRLCLESLRLYPDWQAEIKRSSGLTFEYTNSGSLYVAYHDADLLGLQGRQLWQRQFGASGVILEGEALRRAEPLLSAKVKAALHTPEESHLYSPHYVRALEQACRNIGVRIEERLGRVTVEEWRDGLALRSAEGRLFEGDGLLVCSGAWAGELAETFGIRVPVYPIRGQICAYETDYAETGVRSVRHMVFSSQGYLVAKENASLVCGASEDVAGFDTSVTDRGIDRLRKWNKAVFPFLEERTPFHRWAGLRPSTQDGYPLIGPLSRSDRIFFATGHYRNGILLSPATAKLAADCVEGKVSTERLRAFAPERFGA</sequence>
<dbReference type="InterPro" id="IPR006076">
    <property type="entry name" value="FAD-dep_OxRdtase"/>
</dbReference>
<dbReference type="PANTHER" id="PTHR13847">
    <property type="entry name" value="SARCOSINE DEHYDROGENASE-RELATED"/>
    <property type="match status" value="1"/>
</dbReference>
<evidence type="ECO:0000256" key="1">
    <source>
        <dbReference type="ARBA" id="ARBA00004948"/>
    </source>
</evidence>
<dbReference type="RefSeq" id="WP_204605560.1">
    <property type="nucleotide sequence ID" value="NZ_JBHSED010000046.1"/>
</dbReference>
<gene>
    <name evidence="7" type="primary">thiO</name>
    <name evidence="7" type="ORF">ACFO1S_21395</name>
</gene>